<gene>
    <name evidence="3" type="ORF">EV192_10293</name>
</gene>
<proteinExistence type="predicted"/>
<protein>
    <submittedName>
        <fullName evidence="3">Uncharacterized protein</fullName>
    </submittedName>
</protein>
<accession>A0A4R2JX95</accession>
<sequence length="123" mass="13108">MSGTVKPHPISTGMKGRAGGLGGPVPSELPAVPPPGDSAGDEGESHALVLQRVGPGWLGWLFTAITTIVFLGGLVTLGVIVVRQLRRAGPAKGESTEEILVVRFARGEIDEEEYRRRWDALRQ</sequence>
<keyword evidence="4" id="KW-1185">Reference proteome</keyword>
<evidence type="ECO:0000256" key="1">
    <source>
        <dbReference type="SAM" id="MobiDB-lite"/>
    </source>
</evidence>
<comment type="caution">
    <text evidence="3">The sequence shown here is derived from an EMBL/GenBank/DDBJ whole genome shotgun (WGS) entry which is preliminary data.</text>
</comment>
<name>A0A4R2JX95_9PSEU</name>
<keyword evidence="2" id="KW-0472">Membrane</keyword>
<keyword evidence="2" id="KW-0812">Transmembrane</keyword>
<reference evidence="3 4" key="1">
    <citation type="submission" date="2019-03" db="EMBL/GenBank/DDBJ databases">
        <title>Genomic Encyclopedia of Type Strains, Phase IV (KMG-IV): sequencing the most valuable type-strain genomes for metagenomic binning, comparative biology and taxonomic classification.</title>
        <authorList>
            <person name="Goeker M."/>
        </authorList>
    </citation>
    <scope>NUCLEOTIDE SEQUENCE [LARGE SCALE GENOMIC DNA]</scope>
    <source>
        <strain evidence="3 4">DSM 45934</strain>
    </source>
</reference>
<dbReference type="Proteomes" id="UP000295680">
    <property type="component" value="Unassembled WGS sequence"/>
</dbReference>
<evidence type="ECO:0000313" key="4">
    <source>
        <dbReference type="Proteomes" id="UP000295680"/>
    </source>
</evidence>
<dbReference type="EMBL" id="SLWS01000002">
    <property type="protein sequence ID" value="TCO61956.1"/>
    <property type="molecule type" value="Genomic_DNA"/>
</dbReference>
<evidence type="ECO:0000313" key="3">
    <source>
        <dbReference type="EMBL" id="TCO61956.1"/>
    </source>
</evidence>
<evidence type="ECO:0000256" key="2">
    <source>
        <dbReference type="SAM" id="Phobius"/>
    </source>
</evidence>
<keyword evidence="2" id="KW-1133">Transmembrane helix</keyword>
<feature type="region of interest" description="Disordered" evidence="1">
    <location>
        <begin position="1"/>
        <end position="44"/>
    </location>
</feature>
<feature type="transmembrane region" description="Helical" evidence="2">
    <location>
        <begin position="57"/>
        <end position="82"/>
    </location>
</feature>
<organism evidence="3 4">
    <name type="scientific">Actinocrispum wychmicini</name>
    <dbReference type="NCBI Taxonomy" id="1213861"/>
    <lineage>
        <taxon>Bacteria</taxon>
        <taxon>Bacillati</taxon>
        <taxon>Actinomycetota</taxon>
        <taxon>Actinomycetes</taxon>
        <taxon>Pseudonocardiales</taxon>
        <taxon>Pseudonocardiaceae</taxon>
        <taxon>Actinocrispum</taxon>
    </lineage>
</organism>
<dbReference type="AlphaFoldDB" id="A0A4R2JX95"/>